<feature type="compositionally biased region" description="Polar residues" evidence="6">
    <location>
        <begin position="37"/>
        <end position="46"/>
    </location>
</feature>
<dbReference type="SUPFAM" id="SSF46938">
    <property type="entry name" value="CRAL/TRIO N-terminal domain"/>
    <property type="match status" value="1"/>
</dbReference>
<feature type="compositionally biased region" description="Low complexity" evidence="6">
    <location>
        <begin position="664"/>
        <end position="678"/>
    </location>
</feature>
<keyword evidence="11" id="KW-1185">Reference proteome</keyword>
<dbReference type="SUPFAM" id="SSF52799">
    <property type="entry name" value="(Phosphotyrosine protein) phosphatases II"/>
    <property type="match status" value="1"/>
</dbReference>
<evidence type="ECO:0000256" key="3">
    <source>
        <dbReference type="ARBA" id="ARBA00022801"/>
    </source>
</evidence>
<dbReference type="PANTHER" id="PTHR19134">
    <property type="entry name" value="RECEPTOR-TYPE TYROSINE-PROTEIN PHOSPHATASE"/>
    <property type="match status" value="1"/>
</dbReference>
<dbReference type="OrthoDB" id="10051650at2759"/>
<gene>
    <name evidence="10" type="ORF">CAOG_007001</name>
</gene>
<dbReference type="InterPro" id="IPR029021">
    <property type="entry name" value="Prot-tyrosine_phosphatase-like"/>
</dbReference>
<dbReference type="SMART" id="SM01100">
    <property type="entry name" value="CRAL_TRIO_N"/>
    <property type="match status" value="1"/>
</dbReference>
<feature type="region of interest" description="Disordered" evidence="6">
    <location>
        <begin position="382"/>
        <end position="411"/>
    </location>
</feature>
<dbReference type="PRINTS" id="PR00700">
    <property type="entry name" value="PRTYPHPHTASE"/>
</dbReference>
<organism evidence="10 11">
    <name type="scientific">Capsaspora owczarzaki (strain ATCC 30864)</name>
    <dbReference type="NCBI Taxonomy" id="595528"/>
    <lineage>
        <taxon>Eukaryota</taxon>
        <taxon>Filasterea</taxon>
        <taxon>Capsaspora</taxon>
    </lineage>
</organism>
<dbReference type="InterPro" id="IPR036865">
    <property type="entry name" value="CRAL-TRIO_dom_sf"/>
</dbReference>
<dbReference type="InterPro" id="IPR011074">
    <property type="entry name" value="CRAL/TRIO_N_dom"/>
</dbReference>
<dbReference type="EC" id="3.1.3.48" evidence="2"/>
<feature type="compositionally biased region" description="Low complexity" evidence="6">
    <location>
        <begin position="645"/>
        <end position="657"/>
    </location>
</feature>
<feature type="region of interest" description="Disordered" evidence="6">
    <location>
        <begin position="487"/>
        <end position="506"/>
    </location>
</feature>
<evidence type="ECO:0000256" key="6">
    <source>
        <dbReference type="SAM" id="MobiDB-lite"/>
    </source>
</evidence>
<dbReference type="RefSeq" id="XP_004343725.2">
    <property type="nucleotide sequence ID" value="XM_004343675.2"/>
</dbReference>
<evidence type="ECO:0000313" key="11">
    <source>
        <dbReference type="Proteomes" id="UP000008743"/>
    </source>
</evidence>
<dbReference type="SUPFAM" id="SSF52087">
    <property type="entry name" value="CRAL/TRIO domain"/>
    <property type="match status" value="1"/>
</dbReference>
<proteinExistence type="inferred from homology"/>
<dbReference type="InterPro" id="IPR001251">
    <property type="entry name" value="CRAL-TRIO_dom"/>
</dbReference>
<dbReference type="InterPro" id="IPR000387">
    <property type="entry name" value="Tyr_Pase_dom"/>
</dbReference>
<dbReference type="Gene3D" id="3.40.525.10">
    <property type="entry name" value="CRAL-TRIO lipid binding domain"/>
    <property type="match status" value="1"/>
</dbReference>
<dbReference type="InParanoid" id="A0A0D2UP22"/>
<dbReference type="PANTHER" id="PTHR19134:SF562">
    <property type="entry name" value="PROTEIN-TYROSINE-PHOSPHATASE"/>
    <property type="match status" value="1"/>
</dbReference>
<dbReference type="PROSITE" id="PS50056">
    <property type="entry name" value="TYR_PHOSPHATASE_2"/>
    <property type="match status" value="1"/>
</dbReference>
<keyword evidence="5" id="KW-0175">Coiled coil</keyword>
<accession>A0A0D2UP22</accession>
<feature type="compositionally biased region" description="Low complexity" evidence="6">
    <location>
        <begin position="383"/>
        <end position="406"/>
    </location>
</feature>
<dbReference type="eggNOG" id="KOG0789">
    <property type="taxonomic scope" value="Eukaryota"/>
</dbReference>
<feature type="domain" description="CRAL-TRIO" evidence="9">
    <location>
        <begin position="117"/>
        <end position="274"/>
    </location>
</feature>
<dbReference type="SMART" id="SM00516">
    <property type="entry name" value="SEC14"/>
    <property type="match status" value="1"/>
</dbReference>
<dbReference type="PROSITE" id="PS50055">
    <property type="entry name" value="TYR_PHOSPHATASE_PTP"/>
    <property type="match status" value="1"/>
</dbReference>
<sequence length="903" mass="98597">MTDIGTGTGLPQQQQQPRSAVPPAPLPRTPASEGGSLVSNYLTSHPPTELDLDEEKAVDQFLSGVNVMQSQKRRPPATREDAVKFLMARKFDVARAIELFYKFQDLAARLRLETLDVSTLKDELMTGKFMVPGGRQPDNSIVFFFTANRHNPKKSSRDVALQTIVFMLNETVSTLENQRGGITFIYNMTNSNWGQFDYTLSRMVLDTLQDSFPARIRRIYVVDAPWWVSKPLAVVRGMMKEKTNGKIELVKNIAQVVGSNQLPIEFGGEVGYDHGFWVRGELSKAERKRAERQREIELFRQQYEQQQAAAAAPPQAVAAPAAAPAVVAPAVVAEPVVAKPVVAESVTAPAEPVVAEPVTAAAEPVIEKSGAAEAKAIIEKSEAASAEPVTAEPVPAEPAVANETAPQHASLEGQTALPDGKQEVIPADEDPVTEAPVAVATPLVDVFEPSSNAPELPPHPTEKPRPSYKRLLEELVHKQNNELLESEFKSVSPSVGDPTFHAARRDQNKAKNRYNNIFANDDTRVRLGVEEEGVDMSAIDYINANYIDGYSQPREFIATQGPLEATLPAFWQMIFENRVHVLVMITGLVDHGRAKCHKYWPDPEVAQESDGTPELREAAEIQANVVPAAAADAPTENWHSRPSDETPAAATEESSTAADEEDAPAAAASSAPAASGSGKNKKKKNKKKKNIQMDEPESEAPIAEVPAADAPVVAAEAPVAVAEAAAPAEPAWPPKSSTAYGDVAVRCVQETRHEHWIERQLVVSHRVALATWTLTQIQYTSWPDHGVPSEPGQVLELISHIEQLKATALERHPQGSREHPGSLTVHCSAGIGRTGTLIVSMYAIEMLNTLGMVDVLGALETVRRQRARMVETLDQYECVNRVVVEYARKRYGDDSIEFEDPFE</sequence>
<dbReference type="InterPro" id="IPR016130">
    <property type="entry name" value="Tyr_Pase_AS"/>
</dbReference>
<dbReference type="InterPro" id="IPR003595">
    <property type="entry name" value="Tyr_Pase_cat"/>
</dbReference>
<evidence type="ECO:0000259" key="8">
    <source>
        <dbReference type="PROSITE" id="PS50056"/>
    </source>
</evidence>
<evidence type="ECO:0000256" key="4">
    <source>
        <dbReference type="ARBA" id="ARBA00022912"/>
    </source>
</evidence>
<dbReference type="GO" id="GO:0004725">
    <property type="term" value="F:protein tyrosine phosphatase activity"/>
    <property type="evidence" value="ECO:0007669"/>
    <property type="project" value="UniProtKB-EC"/>
</dbReference>
<name>A0A0D2UP22_CAPO3</name>
<dbReference type="SMART" id="SM00404">
    <property type="entry name" value="PTPc_motif"/>
    <property type="match status" value="1"/>
</dbReference>
<dbReference type="PROSITE" id="PS00383">
    <property type="entry name" value="TYR_PHOSPHATASE_1"/>
    <property type="match status" value="1"/>
</dbReference>
<evidence type="ECO:0000256" key="1">
    <source>
        <dbReference type="ARBA" id="ARBA00009580"/>
    </source>
</evidence>
<feature type="domain" description="Tyrosine specific protein phosphatases" evidence="8">
    <location>
        <begin position="795"/>
        <end position="877"/>
    </location>
</feature>
<dbReference type="eggNOG" id="KOG4228">
    <property type="taxonomic scope" value="Eukaryota"/>
</dbReference>
<dbReference type="EMBL" id="KE346372">
    <property type="protein sequence ID" value="KJE96726.1"/>
    <property type="molecule type" value="Genomic_DNA"/>
</dbReference>
<dbReference type="Proteomes" id="UP000008743">
    <property type="component" value="Unassembled WGS sequence"/>
</dbReference>
<evidence type="ECO:0000259" key="7">
    <source>
        <dbReference type="PROSITE" id="PS50055"/>
    </source>
</evidence>
<feature type="domain" description="Tyrosine-protein phosphatase" evidence="7">
    <location>
        <begin position="484"/>
        <end position="886"/>
    </location>
</feature>
<feature type="region of interest" description="Disordered" evidence="6">
    <location>
        <begin position="628"/>
        <end position="700"/>
    </location>
</feature>
<dbReference type="PROSITE" id="PS50191">
    <property type="entry name" value="CRAL_TRIO"/>
    <property type="match status" value="1"/>
</dbReference>
<dbReference type="Gene3D" id="3.90.190.10">
    <property type="entry name" value="Protein tyrosine phosphatase superfamily"/>
    <property type="match status" value="2"/>
</dbReference>
<dbReference type="PhylomeDB" id="A0A0D2UP22"/>
<keyword evidence="3" id="KW-0378">Hydrolase</keyword>
<evidence type="ECO:0000313" key="10">
    <source>
        <dbReference type="EMBL" id="KJE96726.1"/>
    </source>
</evidence>
<dbReference type="InterPro" id="IPR000242">
    <property type="entry name" value="PTP_cat"/>
</dbReference>
<dbReference type="STRING" id="595528.A0A0D2UP22"/>
<evidence type="ECO:0000256" key="2">
    <source>
        <dbReference type="ARBA" id="ARBA00013064"/>
    </source>
</evidence>
<evidence type="ECO:0000259" key="9">
    <source>
        <dbReference type="PROSITE" id="PS50191"/>
    </source>
</evidence>
<dbReference type="Pfam" id="PF00650">
    <property type="entry name" value="CRAL_TRIO"/>
    <property type="match status" value="1"/>
</dbReference>
<keyword evidence="4" id="KW-0904">Protein phosphatase</keyword>
<dbReference type="Pfam" id="PF00102">
    <property type="entry name" value="Y_phosphatase"/>
    <property type="match status" value="2"/>
</dbReference>
<dbReference type="SMART" id="SM00194">
    <property type="entry name" value="PTPc"/>
    <property type="match status" value="1"/>
</dbReference>
<reference evidence="11" key="1">
    <citation type="submission" date="2011-02" db="EMBL/GenBank/DDBJ databases">
        <title>The Genome Sequence of Capsaspora owczarzaki ATCC 30864.</title>
        <authorList>
            <person name="Russ C."/>
            <person name="Cuomo C."/>
            <person name="Burger G."/>
            <person name="Gray M.W."/>
            <person name="Holland P.W.H."/>
            <person name="King N."/>
            <person name="Lang F.B.F."/>
            <person name="Roger A.J."/>
            <person name="Ruiz-Trillo I."/>
            <person name="Young S.K."/>
            <person name="Zeng Q."/>
            <person name="Gargeya S."/>
            <person name="Alvarado L."/>
            <person name="Berlin A."/>
            <person name="Chapman S.B."/>
            <person name="Chen Z."/>
            <person name="Freedman E."/>
            <person name="Gellesch M."/>
            <person name="Goldberg J."/>
            <person name="Griggs A."/>
            <person name="Gujja S."/>
            <person name="Heilman E."/>
            <person name="Heiman D."/>
            <person name="Howarth C."/>
            <person name="Mehta T."/>
            <person name="Neiman D."/>
            <person name="Pearson M."/>
            <person name="Roberts A."/>
            <person name="Saif S."/>
            <person name="Shea T."/>
            <person name="Shenoy N."/>
            <person name="Sisk P."/>
            <person name="Stolte C."/>
            <person name="Sykes S."/>
            <person name="White J."/>
            <person name="Yandava C."/>
            <person name="Haas B."/>
            <person name="Nusbaum C."/>
            <person name="Birren B."/>
        </authorList>
    </citation>
    <scope>NUCLEOTIDE SEQUENCE</scope>
    <source>
        <strain evidence="11">ATCC 30864</strain>
    </source>
</reference>
<dbReference type="InterPro" id="IPR036273">
    <property type="entry name" value="CRAL/TRIO_N_dom_sf"/>
</dbReference>
<evidence type="ECO:0000256" key="5">
    <source>
        <dbReference type="SAM" id="Coils"/>
    </source>
</evidence>
<feature type="coiled-coil region" evidence="5">
    <location>
        <begin position="282"/>
        <end position="309"/>
    </location>
</feature>
<dbReference type="CDD" id="cd00170">
    <property type="entry name" value="SEC14"/>
    <property type="match status" value="1"/>
</dbReference>
<protein>
    <recommendedName>
        <fullName evidence="2">protein-tyrosine-phosphatase</fullName>
        <ecNumber evidence="2">3.1.3.48</ecNumber>
    </recommendedName>
</protein>
<feature type="compositionally biased region" description="Basic residues" evidence="6">
    <location>
        <begin position="679"/>
        <end position="690"/>
    </location>
</feature>
<dbReference type="AlphaFoldDB" id="A0A0D2UP22"/>
<feature type="region of interest" description="Disordered" evidence="6">
    <location>
        <begin position="1"/>
        <end position="48"/>
    </location>
</feature>
<dbReference type="CDD" id="cd00047">
    <property type="entry name" value="PTPc"/>
    <property type="match status" value="1"/>
</dbReference>
<dbReference type="InterPro" id="IPR050348">
    <property type="entry name" value="Protein-Tyr_Phosphatase"/>
</dbReference>
<comment type="similarity">
    <text evidence="1">Belongs to the protein-tyrosine phosphatase family.</text>
</comment>